<dbReference type="Gene3D" id="1.20.58.2130">
    <property type="match status" value="1"/>
</dbReference>
<evidence type="ECO:0000259" key="2">
    <source>
        <dbReference type="Pfam" id="PF08639"/>
    </source>
</evidence>
<dbReference type="InterPro" id="IPR013948">
    <property type="entry name" value="DNA_replication_reg_Sld3_C"/>
</dbReference>
<evidence type="ECO:0000313" key="3">
    <source>
        <dbReference type="EMBL" id="CAE6486290.1"/>
    </source>
</evidence>
<feature type="compositionally biased region" description="Polar residues" evidence="1">
    <location>
        <begin position="443"/>
        <end position="452"/>
    </location>
</feature>
<comment type="caution">
    <text evidence="3">The sequence shown here is derived from an EMBL/GenBank/DDBJ whole genome shotgun (WGS) entry which is preliminary data.</text>
</comment>
<reference evidence="3" key="1">
    <citation type="submission" date="2021-01" db="EMBL/GenBank/DDBJ databases">
        <authorList>
            <person name="Kaushik A."/>
        </authorList>
    </citation>
    <scope>NUCLEOTIDE SEQUENCE</scope>
    <source>
        <strain evidence="3">AG1-1A</strain>
    </source>
</reference>
<feature type="compositionally biased region" description="Polar residues" evidence="1">
    <location>
        <begin position="311"/>
        <end position="326"/>
    </location>
</feature>
<feature type="compositionally biased region" description="Low complexity" evidence="1">
    <location>
        <begin position="292"/>
        <end position="310"/>
    </location>
</feature>
<evidence type="ECO:0000256" key="1">
    <source>
        <dbReference type="SAM" id="MobiDB-lite"/>
    </source>
</evidence>
<feature type="compositionally biased region" description="Low complexity" evidence="1">
    <location>
        <begin position="327"/>
        <end position="347"/>
    </location>
</feature>
<dbReference type="Proteomes" id="UP000663840">
    <property type="component" value="Unassembled WGS sequence"/>
</dbReference>
<feature type="region of interest" description="Disordered" evidence="1">
    <location>
        <begin position="266"/>
        <end position="456"/>
    </location>
</feature>
<dbReference type="EMBL" id="CAJMWR010004146">
    <property type="protein sequence ID" value="CAE6486290.1"/>
    <property type="molecule type" value="Genomic_DNA"/>
</dbReference>
<organism evidence="3 4">
    <name type="scientific">Rhizoctonia solani</name>
    <dbReference type="NCBI Taxonomy" id="456999"/>
    <lineage>
        <taxon>Eukaryota</taxon>
        <taxon>Fungi</taxon>
        <taxon>Dikarya</taxon>
        <taxon>Basidiomycota</taxon>
        <taxon>Agaricomycotina</taxon>
        <taxon>Agaricomycetes</taxon>
        <taxon>Cantharellales</taxon>
        <taxon>Ceratobasidiaceae</taxon>
        <taxon>Rhizoctonia</taxon>
    </lineage>
</organism>
<feature type="compositionally biased region" description="Polar residues" evidence="1">
    <location>
        <begin position="404"/>
        <end position="422"/>
    </location>
</feature>
<accession>A0A8H3H7Q8</accession>
<feature type="compositionally biased region" description="Pro residues" evidence="1">
    <location>
        <begin position="270"/>
        <end position="280"/>
    </location>
</feature>
<dbReference type="AlphaFoldDB" id="A0A8H3H7Q8"/>
<protein>
    <recommendedName>
        <fullName evidence="2">DNA replication regulator Sld3 C-terminal domain-containing protein</fullName>
    </recommendedName>
</protein>
<feature type="domain" description="DNA replication regulator Sld3 C-terminal" evidence="2">
    <location>
        <begin position="185"/>
        <end position="346"/>
    </location>
</feature>
<dbReference type="Pfam" id="PF08639">
    <property type="entry name" value="Sld3_STD"/>
    <property type="match status" value="1"/>
</dbReference>
<name>A0A8H3H7Q8_9AGAM</name>
<gene>
    <name evidence="3" type="ORF">RDB_LOCUS141512</name>
</gene>
<proteinExistence type="predicted"/>
<feature type="compositionally biased region" description="Low complexity" evidence="1">
    <location>
        <begin position="361"/>
        <end position="382"/>
    </location>
</feature>
<sequence length="495" mass="54654">MASVSASLAPINVSFDDPSPVPWPSTYTLSGISDYPFGPPQDDLIEGYVERRYLECLWMPEILEPLASLVPALQRIVPPSDWTPATGPHPLHAVLDEHLLNLVDIHKKYRKTIPALLEKEGDAQDPEEACIFYAWSHAQPSDESVNEEKWGKEWLHEAEKREILVQILLRMLKLTLPSPPVPKRKRSKDKIESKGTSYEEVISGLEMLIDRIGIIRQTATSSLKMDQEKAMGKADNHERDWAAVFCEDVLKPLFEESLPDQYETLRYHCMPPPSRDPSPTPSDASIIDLTHSQPNSQSQSQSQSQLQIQQPARSLSRATSISSRIGSFTARSLSRASTSQSRSRSGSVELDPDARARSRSRSVSFATRSAGGIRAPVKAGLKPKGGKVKPKQPSAAPSMGPSKPSRTSVPTAESQSQQTQSKVLVAETPQKPSRTMSREVSIGGSSFMQRLQGQGMGRKVSLDKSAFEEFMVSSPERLGSSDFDFGDLALETPRK</sequence>
<evidence type="ECO:0000313" key="4">
    <source>
        <dbReference type="Proteomes" id="UP000663840"/>
    </source>
</evidence>
<feature type="region of interest" description="Disordered" evidence="1">
    <location>
        <begin position="475"/>
        <end position="495"/>
    </location>
</feature>